<dbReference type="KEGG" id="tsu:Tresu_2161"/>
<feature type="transmembrane region" description="Helical" evidence="1">
    <location>
        <begin position="127"/>
        <end position="145"/>
    </location>
</feature>
<dbReference type="Proteomes" id="UP000006852">
    <property type="component" value="Chromosome"/>
</dbReference>
<accession>F2NWA9</accession>
<evidence type="ECO:0000256" key="1">
    <source>
        <dbReference type="SAM" id="Phobius"/>
    </source>
</evidence>
<keyword evidence="1" id="KW-0472">Membrane</keyword>
<dbReference type="OrthoDB" id="53782at2"/>
<dbReference type="eggNOG" id="ENOG5030I1Q">
    <property type="taxonomic scope" value="Bacteria"/>
</dbReference>
<dbReference type="HOGENOM" id="CLU_029111_0_0_12"/>
<dbReference type="RefSeq" id="WP_013702283.1">
    <property type="nucleotide sequence ID" value="NC_015385.1"/>
</dbReference>
<proteinExistence type="predicted"/>
<evidence type="ECO:0000313" key="2">
    <source>
        <dbReference type="EMBL" id="AEB15030.1"/>
    </source>
</evidence>
<dbReference type="GeneID" id="302999283"/>
<organism evidence="2 3">
    <name type="scientific">Treponema succinifaciens (strain ATCC 33096 / DSM 2489 / 6091)</name>
    <dbReference type="NCBI Taxonomy" id="869209"/>
    <lineage>
        <taxon>Bacteria</taxon>
        <taxon>Pseudomonadati</taxon>
        <taxon>Spirochaetota</taxon>
        <taxon>Spirochaetia</taxon>
        <taxon>Spirochaetales</taxon>
        <taxon>Treponemataceae</taxon>
        <taxon>Treponema</taxon>
    </lineage>
</organism>
<name>F2NWA9_TRES6</name>
<keyword evidence="3" id="KW-1185">Reference proteome</keyword>
<dbReference type="AlphaFoldDB" id="F2NWA9"/>
<keyword evidence="1" id="KW-0812">Transmembrane</keyword>
<evidence type="ECO:0000313" key="3">
    <source>
        <dbReference type="Proteomes" id="UP000006852"/>
    </source>
</evidence>
<keyword evidence="1" id="KW-1133">Transmembrane helix</keyword>
<protein>
    <submittedName>
        <fullName evidence="2">Uncharacterized protein</fullName>
    </submittedName>
</protein>
<sequence>MNKRLWELYKKSAEGQELLNLFTLNENYPDNPFKKMENLLNYLKCCDSDHIKYICCVVNTLRINTRLGNIKLPKINKSLTEIKLNNLFFNYSIKHCHTDDEKKQFVLDDTFFCTSDSYRDKAALMDCFSLFLFYFYTSSFFPILFSSRFDIIQKHCDALGCNIPDIPKSKNYKDYVAYYLQLNDAFHNFADYNNLNDEEFCACLYGFAPMMLEENKNQELPEPTNIWFTGGGAGGKDFYYLDNLGKDTSYNQDNIWACNEHTKRGDIIVMYCKSPRSYIHSIWRADSGGFFNPFDYYHCRSTICNGIKVPHVSIHDLKNDKYFSQVPIVRGNLQGLNGKELSAEDYENLLRLFREKDSSYKIEKLPKLFNSSNINFGIIKIEKDVEENILIPFLKKIGYKETDWTRQLTLKAGRNEKAIPDFVFFAKGEKHFENAPFVIEAKYDMSSVLEQQKAFSQCLSYARMLHSKLMGICDKERILIYKVSNLGEADRSSPIFENHWKAVYSDNIIGIKLKKIIGSEIVREIK</sequence>
<reference evidence="2 3" key="1">
    <citation type="journal article" date="2011" name="Stand. Genomic Sci.">
        <title>Complete genome sequence of Treponema succinifaciens type strain (6091).</title>
        <authorList>
            <person name="Han C."/>
            <person name="Gronow S."/>
            <person name="Teshima H."/>
            <person name="Lapidus A."/>
            <person name="Nolan M."/>
            <person name="Lucas S."/>
            <person name="Hammon N."/>
            <person name="Deshpande S."/>
            <person name="Cheng J.F."/>
            <person name="Zeytun A."/>
            <person name="Tapia R."/>
            <person name="Goodwin L."/>
            <person name="Pitluck S."/>
            <person name="Liolios K."/>
            <person name="Pagani I."/>
            <person name="Ivanova N."/>
            <person name="Mavromatis K."/>
            <person name="Mikhailova N."/>
            <person name="Huntemann M."/>
            <person name="Pati A."/>
            <person name="Chen A."/>
            <person name="Palaniappan K."/>
            <person name="Land M."/>
            <person name="Hauser L."/>
            <person name="Brambilla E.M."/>
            <person name="Rohde M."/>
            <person name="Goker M."/>
            <person name="Woyke T."/>
            <person name="Bristow J."/>
            <person name="Eisen J.A."/>
            <person name="Markowitz V."/>
            <person name="Hugenholtz P."/>
            <person name="Kyrpides N.C."/>
            <person name="Klenk H.P."/>
            <person name="Detter J.C."/>
        </authorList>
    </citation>
    <scope>NUCLEOTIDE SEQUENCE [LARGE SCALE GENOMIC DNA]</scope>
    <source>
        <strain evidence="3">ATCC 33096 / DSM 2489 / 6091</strain>
    </source>
</reference>
<dbReference type="EMBL" id="CP002631">
    <property type="protein sequence ID" value="AEB15030.1"/>
    <property type="molecule type" value="Genomic_DNA"/>
</dbReference>
<gene>
    <name evidence="2" type="ordered locus">Tresu_2161</name>
</gene>
<reference evidence="3" key="2">
    <citation type="submission" date="2011-04" db="EMBL/GenBank/DDBJ databases">
        <title>The complete genome of chromosome of Treponema succinifaciens DSM 2489.</title>
        <authorList>
            <person name="Lucas S."/>
            <person name="Copeland A."/>
            <person name="Lapidus A."/>
            <person name="Bruce D."/>
            <person name="Goodwin L."/>
            <person name="Pitluck S."/>
            <person name="Peters L."/>
            <person name="Kyrpides N."/>
            <person name="Mavromatis K."/>
            <person name="Ivanova N."/>
            <person name="Ovchinnikova G."/>
            <person name="Teshima H."/>
            <person name="Detter J.C."/>
            <person name="Tapia R."/>
            <person name="Han C."/>
            <person name="Land M."/>
            <person name="Hauser L."/>
            <person name="Markowitz V."/>
            <person name="Cheng J.-F."/>
            <person name="Hugenholtz P."/>
            <person name="Woyke T."/>
            <person name="Wu D."/>
            <person name="Gronow S."/>
            <person name="Wellnitz S."/>
            <person name="Brambilla E."/>
            <person name="Klenk H.-P."/>
            <person name="Eisen J.A."/>
        </authorList>
    </citation>
    <scope>NUCLEOTIDE SEQUENCE [LARGE SCALE GENOMIC DNA]</scope>
    <source>
        <strain evidence="3">ATCC 33096 / DSM 2489 / 6091</strain>
    </source>
</reference>